<reference evidence="12" key="1">
    <citation type="journal article" date="2019" name="Int. J. Syst. Evol. Microbiol.">
        <title>The Global Catalogue of Microorganisms (GCM) 10K type strain sequencing project: providing services to taxonomists for standard genome sequencing and annotation.</title>
        <authorList>
            <consortium name="The Broad Institute Genomics Platform"/>
            <consortium name="The Broad Institute Genome Sequencing Center for Infectious Disease"/>
            <person name="Wu L."/>
            <person name="Ma J."/>
        </authorList>
    </citation>
    <scope>NUCLEOTIDE SEQUENCE [LARGE SCALE GENOMIC DNA]</scope>
    <source>
        <strain evidence="12">CCUG 61484</strain>
    </source>
</reference>
<evidence type="ECO:0000256" key="3">
    <source>
        <dbReference type="ARBA" id="ARBA00022553"/>
    </source>
</evidence>
<dbReference type="InterPro" id="IPR018060">
    <property type="entry name" value="HTH_AraC"/>
</dbReference>
<feature type="domain" description="Histidine kinase" evidence="9">
    <location>
        <begin position="834"/>
        <end position="1070"/>
    </location>
</feature>
<dbReference type="PROSITE" id="PS01124">
    <property type="entry name" value="HTH_ARAC_FAMILY_2"/>
    <property type="match status" value="1"/>
</dbReference>
<dbReference type="RefSeq" id="WP_377112405.1">
    <property type="nucleotide sequence ID" value="NZ_JBHTHZ010000002.1"/>
</dbReference>
<dbReference type="InterPro" id="IPR011110">
    <property type="entry name" value="Reg_prop"/>
</dbReference>
<evidence type="ECO:0000259" key="10">
    <source>
        <dbReference type="PROSITE" id="PS50110"/>
    </source>
</evidence>
<dbReference type="Pfam" id="PF00072">
    <property type="entry name" value="Response_reg"/>
    <property type="match status" value="1"/>
</dbReference>
<dbReference type="PRINTS" id="PR00344">
    <property type="entry name" value="BCTRLSENSOR"/>
</dbReference>
<evidence type="ECO:0000259" key="9">
    <source>
        <dbReference type="PROSITE" id="PS50109"/>
    </source>
</evidence>
<dbReference type="PROSITE" id="PS50109">
    <property type="entry name" value="HIS_KIN"/>
    <property type="match status" value="1"/>
</dbReference>
<dbReference type="InterPro" id="IPR011123">
    <property type="entry name" value="Y_Y_Y"/>
</dbReference>
<dbReference type="CDD" id="cd00082">
    <property type="entry name" value="HisKA"/>
    <property type="match status" value="1"/>
</dbReference>
<evidence type="ECO:0000313" key="12">
    <source>
        <dbReference type="Proteomes" id="UP001597010"/>
    </source>
</evidence>
<dbReference type="SUPFAM" id="SSF63829">
    <property type="entry name" value="Calcium-dependent phosphotriesterase"/>
    <property type="match status" value="3"/>
</dbReference>
<evidence type="ECO:0000313" key="11">
    <source>
        <dbReference type="EMBL" id="MFD0793102.1"/>
    </source>
</evidence>
<dbReference type="Pfam" id="PF00512">
    <property type="entry name" value="HisKA"/>
    <property type="match status" value="1"/>
</dbReference>
<dbReference type="EC" id="2.7.13.3" evidence="2"/>
<dbReference type="InterPro" id="IPR013783">
    <property type="entry name" value="Ig-like_fold"/>
</dbReference>
<organism evidence="11 12">
    <name type="scientific">Mucilaginibacter litoreus</name>
    <dbReference type="NCBI Taxonomy" id="1048221"/>
    <lineage>
        <taxon>Bacteria</taxon>
        <taxon>Pseudomonadati</taxon>
        <taxon>Bacteroidota</taxon>
        <taxon>Sphingobacteriia</taxon>
        <taxon>Sphingobacteriales</taxon>
        <taxon>Sphingobacteriaceae</taxon>
        <taxon>Mucilaginibacter</taxon>
    </lineage>
</organism>
<keyword evidence="4" id="KW-0805">Transcription regulation</keyword>
<evidence type="ECO:0000256" key="1">
    <source>
        <dbReference type="ARBA" id="ARBA00000085"/>
    </source>
</evidence>
<dbReference type="SUPFAM" id="SSF46689">
    <property type="entry name" value="Homeodomain-like"/>
    <property type="match status" value="1"/>
</dbReference>
<dbReference type="SUPFAM" id="SSF52172">
    <property type="entry name" value="CheY-like"/>
    <property type="match status" value="1"/>
</dbReference>
<dbReference type="Gene3D" id="2.130.10.10">
    <property type="entry name" value="YVTN repeat-like/Quinoprotein amine dehydrogenase"/>
    <property type="match status" value="3"/>
</dbReference>
<dbReference type="InterPro" id="IPR011006">
    <property type="entry name" value="CheY-like_superfamily"/>
</dbReference>
<dbReference type="InterPro" id="IPR004358">
    <property type="entry name" value="Sig_transdc_His_kin-like_C"/>
</dbReference>
<name>A0ABW3AQ30_9SPHI</name>
<proteinExistence type="predicted"/>
<dbReference type="InterPro" id="IPR036097">
    <property type="entry name" value="HisK_dim/P_sf"/>
</dbReference>
<dbReference type="InterPro" id="IPR003594">
    <property type="entry name" value="HATPase_dom"/>
</dbReference>
<dbReference type="Gene3D" id="3.40.50.2300">
    <property type="match status" value="1"/>
</dbReference>
<accession>A0ABW3AQ30</accession>
<keyword evidence="3 7" id="KW-0597">Phosphoprotein</keyword>
<dbReference type="SMART" id="SM00387">
    <property type="entry name" value="HATPase_c"/>
    <property type="match status" value="1"/>
</dbReference>
<dbReference type="InterPro" id="IPR018062">
    <property type="entry name" value="HTH_AraC-typ_CS"/>
</dbReference>
<dbReference type="Pfam" id="PF02518">
    <property type="entry name" value="HATPase_c"/>
    <property type="match status" value="1"/>
</dbReference>
<protein>
    <recommendedName>
        <fullName evidence="2">histidine kinase</fullName>
        <ecNumber evidence="2">2.7.13.3</ecNumber>
    </recommendedName>
</protein>
<evidence type="ECO:0000256" key="2">
    <source>
        <dbReference type="ARBA" id="ARBA00012438"/>
    </source>
</evidence>
<dbReference type="SUPFAM" id="SSF55874">
    <property type="entry name" value="ATPase domain of HSP90 chaperone/DNA topoisomerase II/histidine kinase"/>
    <property type="match status" value="1"/>
</dbReference>
<feature type="domain" description="HTH araC/xylS-type" evidence="8">
    <location>
        <begin position="1263"/>
        <end position="1362"/>
    </location>
</feature>
<dbReference type="PANTHER" id="PTHR43547:SF2">
    <property type="entry name" value="HYBRID SIGNAL TRANSDUCTION HISTIDINE KINASE C"/>
    <property type="match status" value="1"/>
</dbReference>
<dbReference type="EMBL" id="JBHTHZ010000002">
    <property type="protein sequence ID" value="MFD0793102.1"/>
    <property type="molecule type" value="Genomic_DNA"/>
</dbReference>
<dbReference type="PROSITE" id="PS00041">
    <property type="entry name" value="HTH_ARAC_FAMILY_1"/>
    <property type="match status" value="1"/>
</dbReference>
<dbReference type="Pfam" id="PF07494">
    <property type="entry name" value="Reg_prop"/>
    <property type="match status" value="1"/>
</dbReference>
<dbReference type="InterPro" id="IPR005467">
    <property type="entry name" value="His_kinase_dom"/>
</dbReference>
<keyword evidence="6" id="KW-0804">Transcription</keyword>
<dbReference type="SMART" id="SM00342">
    <property type="entry name" value="HTH_ARAC"/>
    <property type="match status" value="1"/>
</dbReference>
<dbReference type="PANTHER" id="PTHR43547">
    <property type="entry name" value="TWO-COMPONENT HISTIDINE KINASE"/>
    <property type="match status" value="1"/>
</dbReference>
<keyword evidence="5" id="KW-0238">DNA-binding</keyword>
<feature type="modified residue" description="4-aspartylphosphate" evidence="7">
    <location>
        <position position="1164"/>
    </location>
</feature>
<comment type="caution">
    <text evidence="11">The sequence shown here is derived from an EMBL/GenBank/DDBJ whole genome shotgun (WGS) entry which is preliminary data.</text>
</comment>
<dbReference type="Gene3D" id="1.10.10.60">
    <property type="entry name" value="Homeodomain-like"/>
    <property type="match status" value="1"/>
</dbReference>
<evidence type="ECO:0000256" key="7">
    <source>
        <dbReference type="PROSITE-ProRule" id="PRU00169"/>
    </source>
</evidence>
<evidence type="ECO:0000256" key="5">
    <source>
        <dbReference type="ARBA" id="ARBA00023125"/>
    </source>
</evidence>
<evidence type="ECO:0000259" key="8">
    <source>
        <dbReference type="PROSITE" id="PS01124"/>
    </source>
</evidence>
<dbReference type="PROSITE" id="PS50110">
    <property type="entry name" value="RESPONSE_REGULATORY"/>
    <property type="match status" value="1"/>
</dbReference>
<feature type="domain" description="Response regulatory" evidence="10">
    <location>
        <begin position="1116"/>
        <end position="1231"/>
    </location>
</feature>
<dbReference type="Pfam" id="PF07495">
    <property type="entry name" value="Y_Y_Y"/>
    <property type="match status" value="1"/>
</dbReference>
<evidence type="ECO:0000256" key="4">
    <source>
        <dbReference type="ARBA" id="ARBA00023015"/>
    </source>
</evidence>
<dbReference type="Gene3D" id="3.30.565.10">
    <property type="entry name" value="Histidine kinase-like ATPase, C-terminal domain"/>
    <property type="match status" value="1"/>
</dbReference>
<gene>
    <name evidence="11" type="ORF">ACFQZX_05700</name>
</gene>
<dbReference type="InterPro" id="IPR009057">
    <property type="entry name" value="Homeodomain-like_sf"/>
</dbReference>
<dbReference type="InterPro" id="IPR036890">
    <property type="entry name" value="HATPase_C_sf"/>
</dbReference>
<dbReference type="InterPro" id="IPR001789">
    <property type="entry name" value="Sig_transdc_resp-reg_receiver"/>
</dbReference>
<dbReference type="Pfam" id="PF12833">
    <property type="entry name" value="HTH_18"/>
    <property type="match status" value="1"/>
</dbReference>
<keyword evidence="12" id="KW-1185">Reference proteome</keyword>
<dbReference type="InterPro" id="IPR003661">
    <property type="entry name" value="HisK_dim/P_dom"/>
</dbReference>
<dbReference type="SUPFAM" id="SSF47384">
    <property type="entry name" value="Homodimeric domain of signal transducing histidine kinase"/>
    <property type="match status" value="1"/>
</dbReference>
<dbReference type="Gene3D" id="2.60.40.10">
    <property type="entry name" value="Immunoglobulins"/>
    <property type="match status" value="1"/>
</dbReference>
<dbReference type="SMART" id="SM00388">
    <property type="entry name" value="HisKA"/>
    <property type="match status" value="1"/>
</dbReference>
<sequence>MAITGRTAHAQTDNYPYKIKSLTVDEGLSHTDANDIAQDQKGFVWIATYFGLDRFDGNVIRRFYNENEPQKNAYKNRVLCIYPDQAGDIWLGTEGGLQRFEVKTERYVDYTCKDHPLNNLLKLYKRSDNRIFALGGDQLLIFDIKDGVLTERNNILPENLAVFDFIADADRLLLATSKGLLALDKEGTLTPLTISGSDANSYNHISRGNDGKILLSSKNELYVVRPLYTKRMKPERFEVESHFISSVKTNFASMVCDSNDSFWIIDGDQLLHLDSHLQLKQVLSNKSPNQALNSNSLTKIFVDRSGCLWICMFGGGVNYFDLNEKPFYTLRNIPGEQNSLSGSYVRCVLADGDDLWIGTTESGLNHYDRRSHKFTFYNTFNSKIRLKSDAITSLTKDLNGALWIGSNKGLEIFDHKLQRIIKPAGYDEFPKYAIEVLTRDCFGNIWFGNHTDRFGVIHKALSGTYQVKYYGEGFFILADPIKPQLMVSSTHGLKKLIIDKEGNILSGITYRASDNPNSLSSDYTYPIAKQTDSVYWIGTIGGGLNKLTLKADNRYVINRFGDKYGIFKDVETLEIDAKGNIWMGGNGLERFDPTTKKLIRYDKNDGLQGNSFKVGASFNAPDGCLYFGGINGLNYFYPDQIRENAVPATPRITDILINNQHPAIAPGKTTDNSLLQSVTYSSTLDINYRQNNFVIYFSAMHFANPLKCKYRYKMSGFDKEWRYTDGRSPNAAYNNIDYKEYTFLVQASNDDGVWSKDIAELRVIVNPPWWKSVAAKVFYLLVVCTGLTGIYLYQARWHTLKRDIEIGKINEKKREEIHLQREELHQQQLVFFTNISHEFRTPLTLIIGPLEHLIYENKDVHLNSTYQLILRNARRLMNLIAELMNYKKVADSIIKLQVRQMNISHFCSGLYADFENIALHKEIRYKFINNIDENKEQLTGWFDVQILEKILFNLLSNAFKYTEKYGEVTLELFLDFESFHPSFPNEYKLLNPKRADKFIYLRIADSGIGISPESIVNIFDRYYRISSSHIGSGVGLALVKSLTQLHKGDIYVYSERMSGTEIIVGIPWGEINYEDAEKLTFGAEVKSQLEAVDNSLLTTAEAGPDKEPVKASPDKRILIVEDNYELRRFLKQVFYKDYEIYEAEDGEEGLDIAVKKIPDLIISDVMMPKMNGIELCRILKDKFETRHIPFVILTAKNSIDAQIEGMQLGADYYFAKPLSIDLLLLTVKNIFSQNEIIKQRFLKDYYSNAAELVQAEADKEFVDKLISVIMTNIQDPEMDVEFLCQHLYVSRTKLYQKIKSISGQSVSEFIRTIRLKTSIEIMTHENVTMNEVADRIGMQSSSNFSRTFKKEYGKSPLQFMQSLKNP</sequence>
<dbReference type="SMART" id="SM00448">
    <property type="entry name" value="REC"/>
    <property type="match status" value="1"/>
</dbReference>
<comment type="catalytic activity">
    <reaction evidence="1">
        <text>ATP + protein L-histidine = ADP + protein N-phospho-L-histidine.</text>
        <dbReference type="EC" id="2.7.13.3"/>
    </reaction>
</comment>
<dbReference type="Proteomes" id="UP001597010">
    <property type="component" value="Unassembled WGS sequence"/>
</dbReference>
<dbReference type="InterPro" id="IPR015943">
    <property type="entry name" value="WD40/YVTN_repeat-like_dom_sf"/>
</dbReference>
<evidence type="ECO:0000256" key="6">
    <source>
        <dbReference type="ARBA" id="ARBA00023163"/>
    </source>
</evidence>
<dbReference type="Gene3D" id="1.10.287.130">
    <property type="match status" value="1"/>
</dbReference>